<reference evidence="2 3" key="1">
    <citation type="submission" date="2016-11" db="EMBL/GenBank/DDBJ databases">
        <authorList>
            <person name="Jaros S."/>
            <person name="Januszkiewicz K."/>
            <person name="Wedrychowicz H."/>
        </authorList>
    </citation>
    <scope>NUCLEOTIDE SEQUENCE [LARGE SCALE GENOMIC DNA]</scope>
    <source>
        <strain evidence="2 3">DSM 26897</strain>
    </source>
</reference>
<organism evidence="2 3">
    <name type="scientific">Cnuella takakiae</name>
    <dbReference type="NCBI Taxonomy" id="1302690"/>
    <lineage>
        <taxon>Bacteria</taxon>
        <taxon>Pseudomonadati</taxon>
        <taxon>Bacteroidota</taxon>
        <taxon>Chitinophagia</taxon>
        <taxon>Chitinophagales</taxon>
        <taxon>Chitinophagaceae</taxon>
        <taxon>Cnuella</taxon>
    </lineage>
</organism>
<name>A0A1M4ZZV1_9BACT</name>
<evidence type="ECO:0000313" key="3">
    <source>
        <dbReference type="Proteomes" id="UP000184368"/>
    </source>
</evidence>
<dbReference type="InterPro" id="IPR009577">
    <property type="entry name" value="Sm_multidrug_ex"/>
</dbReference>
<feature type="transmembrane region" description="Helical" evidence="1">
    <location>
        <begin position="42"/>
        <end position="69"/>
    </location>
</feature>
<evidence type="ECO:0000313" key="2">
    <source>
        <dbReference type="EMBL" id="SHF23501.1"/>
    </source>
</evidence>
<gene>
    <name evidence="2" type="ORF">SAMN05444008_10658</name>
</gene>
<dbReference type="Proteomes" id="UP000184368">
    <property type="component" value="Unassembled WGS sequence"/>
</dbReference>
<keyword evidence="3" id="KW-1185">Reference proteome</keyword>
<dbReference type="STRING" id="1302690.BUE76_09750"/>
<dbReference type="EMBL" id="FQUO01000006">
    <property type="protein sequence ID" value="SHF23501.1"/>
    <property type="molecule type" value="Genomic_DNA"/>
</dbReference>
<keyword evidence="1" id="KW-0472">Membrane</keyword>
<feature type="transmembrane region" description="Helical" evidence="1">
    <location>
        <begin position="123"/>
        <end position="143"/>
    </location>
</feature>
<accession>A0A1M4ZZV1</accession>
<keyword evidence="1" id="KW-0812">Transmembrane</keyword>
<keyword evidence="1" id="KW-1133">Transmembrane helix</keyword>
<evidence type="ECO:0000256" key="1">
    <source>
        <dbReference type="SAM" id="Phobius"/>
    </source>
</evidence>
<feature type="transmembrane region" description="Helical" evidence="1">
    <location>
        <begin position="81"/>
        <end position="102"/>
    </location>
</feature>
<sequence length="189" mass="20688">MINFFGVFKTAPNATIRRKKVAQEAKPSSRFNKVQRRFTPSFAALVMKTTILIELLTVASLASFEIYAAIPAGFAFGLSPWLVFLSSLVGGLAGVFAVAFLGDRIRRFFGKNKKENTKPKTGLVYRIWEKYGIIGLGFLGTVTVGAPASLAVGLGFKAPLQKLVLWCCLGVLTRCVVFTLVGYYGFQLF</sequence>
<protein>
    <submittedName>
        <fullName evidence="2">Putative small multi-drug export protein</fullName>
    </submittedName>
</protein>
<proteinExistence type="predicted"/>
<dbReference type="Pfam" id="PF06695">
    <property type="entry name" value="Sm_multidrug_ex"/>
    <property type="match status" value="1"/>
</dbReference>
<feature type="transmembrane region" description="Helical" evidence="1">
    <location>
        <begin position="163"/>
        <end position="186"/>
    </location>
</feature>
<dbReference type="AlphaFoldDB" id="A0A1M4ZZV1"/>